<evidence type="ECO:0000313" key="3">
    <source>
        <dbReference type="Proteomes" id="UP000231143"/>
    </source>
</evidence>
<keyword evidence="1" id="KW-0812">Transmembrane</keyword>
<dbReference type="EMBL" id="PCTT01000007">
    <property type="protein sequence ID" value="PIP87384.1"/>
    <property type="molecule type" value="Genomic_DNA"/>
</dbReference>
<keyword evidence="1" id="KW-1133">Transmembrane helix</keyword>
<keyword evidence="1" id="KW-0472">Membrane</keyword>
<comment type="caution">
    <text evidence="2">The sequence shown here is derived from an EMBL/GenBank/DDBJ whole genome shotgun (WGS) entry which is preliminary data.</text>
</comment>
<protein>
    <recommendedName>
        <fullName evidence="4">Septum formation initiator</fullName>
    </recommendedName>
</protein>
<accession>A0A2H0DYX7</accession>
<evidence type="ECO:0000256" key="1">
    <source>
        <dbReference type="SAM" id="Phobius"/>
    </source>
</evidence>
<organism evidence="2 3">
    <name type="scientific">Candidatus Campbellbacteria bacterium CG22_combo_CG10-13_8_21_14_all_36_13</name>
    <dbReference type="NCBI Taxonomy" id="1974529"/>
    <lineage>
        <taxon>Bacteria</taxon>
        <taxon>Candidatus Campbelliibacteriota</taxon>
    </lineage>
</organism>
<dbReference type="Proteomes" id="UP000231143">
    <property type="component" value="Unassembled WGS sequence"/>
</dbReference>
<feature type="transmembrane region" description="Helical" evidence="1">
    <location>
        <begin position="12"/>
        <end position="31"/>
    </location>
</feature>
<reference evidence="2 3" key="1">
    <citation type="submission" date="2017-09" db="EMBL/GenBank/DDBJ databases">
        <title>Depth-based differentiation of microbial function through sediment-hosted aquifers and enrichment of novel symbionts in the deep terrestrial subsurface.</title>
        <authorList>
            <person name="Probst A.J."/>
            <person name="Ladd B."/>
            <person name="Jarett J.K."/>
            <person name="Geller-Mcgrath D.E."/>
            <person name="Sieber C.M."/>
            <person name="Emerson J.B."/>
            <person name="Anantharaman K."/>
            <person name="Thomas B.C."/>
            <person name="Malmstrom R."/>
            <person name="Stieglmeier M."/>
            <person name="Klingl A."/>
            <person name="Woyke T."/>
            <person name="Ryan C.M."/>
            <person name="Banfield J.F."/>
        </authorList>
    </citation>
    <scope>NUCLEOTIDE SEQUENCE [LARGE SCALE GENOMIC DNA]</scope>
    <source>
        <strain evidence="2">CG22_combo_CG10-13_8_21_14_all_36_13</strain>
    </source>
</reference>
<dbReference type="AlphaFoldDB" id="A0A2H0DYX7"/>
<proteinExistence type="predicted"/>
<sequence length="128" mass="14694">MRELGRKKGIRRAIYSIPDIIILAIIAFFLVKGAVGMINKKWASTERLNNLEEEVIAMANRERELREGIARLETEEGIKGEIRERFNVTEEGEHVALIVDDESASSSDDNLKSPWYMRLLNAIMNLYE</sequence>
<evidence type="ECO:0008006" key="4">
    <source>
        <dbReference type="Google" id="ProtNLM"/>
    </source>
</evidence>
<name>A0A2H0DYX7_9BACT</name>
<gene>
    <name evidence="2" type="ORF">COW81_00520</name>
</gene>
<evidence type="ECO:0000313" key="2">
    <source>
        <dbReference type="EMBL" id="PIP87384.1"/>
    </source>
</evidence>